<dbReference type="GO" id="GO:0003723">
    <property type="term" value="F:RNA binding"/>
    <property type="evidence" value="ECO:0007669"/>
    <property type="project" value="TreeGrafter"/>
</dbReference>
<feature type="domain" description="Virilizer N-terminal" evidence="7">
    <location>
        <begin position="6"/>
        <end position="139"/>
    </location>
</feature>
<evidence type="ECO:0000259" key="7">
    <source>
        <dbReference type="Pfam" id="PF15912"/>
    </source>
</evidence>
<evidence type="ECO:0000256" key="1">
    <source>
        <dbReference type="ARBA" id="ARBA00004123"/>
    </source>
</evidence>
<evidence type="ECO:0000256" key="3">
    <source>
        <dbReference type="ARBA" id="ARBA00022664"/>
    </source>
</evidence>
<dbReference type="PANTHER" id="PTHR23185">
    <property type="entry name" value="PROTEIN VIRILIZER HOMOLOG"/>
    <property type="match status" value="1"/>
</dbReference>
<dbReference type="GO" id="GO:0005634">
    <property type="term" value="C:nucleus"/>
    <property type="evidence" value="ECO:0007669"/>
    <property type="project" value="UniProtKB-SubCell"/>
</dbReference>
<accession>A0A5C3QUV2</accession>
<keyword evidence="3" id="KW-0507">mRNA processing</keyword>
<dbReference type="GO" id="GO:0036396">
    <property type="term" value="C:RNA N6-methyladenosine methyltransferase complex"/>
    <property type="evidence" value="ECO:0007669"/>
    <property type="project" value="TreeGrafter"/>
</dbReference>
<dbReference type="STRING" id="1884261.A0A5C3QUV2"/>
<keyword evidence="5" id="KW-0539">Nucleus</keyword>
<evidence type="ECO:0000256" key="2">
    <source>
        <dbReference type="ARBA" id="ARBA00008371"/>
    </source>
</evidence>
<name>A0A5C3QUV2_9AGAR</name>
<dbReference type="GO" id="GO:0008380">
    <property type="term" value="P:RNA splicing"/>
    <property type="evidence" value="ECO:0007669"/>
    <property type="project" value="UniProtKB-KW"/>
</dbReference>
<dbReference type="PANTHER" id="PTHR23185:SF0">
    <property type="entry name" value="PROTEIN VIRILIZER HOMOLOG"/>
    <property type="match status" value="1"/>
</dbReference>
<reference evidence="8 9" key="1">
    <citation type="journal article" date="2019" name="Nat. Ecol. Evol.">
        <title>Megaphylogeny resolves global patterns of mushroom evolution.</title>
        <authorList>
            <person name="Varga T."/>
            <person name="Krizsan K."/>
            <person name="Foldi C."/>
            <person name="Dima B."/>
            <person name="Sanchez-Garcia M."/>
            <person name="Sanchez-Ramirez S."/>
            <person name="Szollosi G.J."/>
            <person name="Szarkandi J.G."/>
            <person name="Papp V."/>
            <person name="Albert L."/>
            <person name="Andreopoulos W."/>
            <person name="Angelini C."/>
            <person name="Antonin V."/>
            <person name="Barry K.W."/>
            <person name="Bougher N.L."/>
            <person name="Buchanan P."/>
            <person name="Buyck B."/>
            <person name="Bense V."/>
            <person name="Catcheside P."/>
            <person name="Chovatia M."/>
            <person name="Cooper J."/>
            <person name="Damon W."/>
            <person name="Desjardin D."/>
            <person name="Finy P."/>
            <person name="Geml J."/>
            <person name="Haridas S."/>
            <person name="Hughes K."/>
            <person name="Justo A."/>
            <person name="Karasinski D."/>
            <person name="Kautmanova I."/>
            <person name="Kiss B."/>
            <person name="Kocsube S."/>
            <person name="Kotiranta H."/>
            <person name="LaButti K.M."/>
            <person name="Lechner B.E."/>
            <person name="Liimatainen K."/>
            <person name="Lipzen A."/>
            <person name="Lukacs Z."/>
            <person name="Mihaltcheva S."/>
            <person name="Morgado L.N."/>
            <person name="Niskanen T."/>
            <person name="Noordeloos M.E."/>
            <person name="Ohm R.A."/>
            <person name="Ortiz-Santana B."/>
            <person name="Ovrebo C."/>
            <person name="Racz N."/>
            <person name="Riley R."/>
            <person name="Savchenko A."/>
            <person name="Shiryaev A."/>
            <person name="Soop K."/>
            <person name="Spirin V."/>
            <person name="Szebenyi C."/>
            <person name="Tomsovsky M."/>
            <person name="Tulloss R.E."/>
            <person name="Uehling J."/>
            <person name="Grigoriev I.V."/>
            <person name="Vagvolgyi C."/>
            <person name="Papp T."/>
            <person name="Martin F.M."/>
            <person name="Miettinen O."/>
            <person name="Hibbett D.S."/>
            <person name="Nagy L.G."/>
        </authorList>
    </citation>
    <scope>NUCLEOTIDE SEQUENCE [LARGE SCALE GENOMIC DNA]</scope>
    <source>
        <strain evidence="8 9">CBS 309.79</strain>
    </source>
</reference>
<comment type="similarity">
    <text evidence="2">Belongs to the vir family.</text>
</comment>
<dbReference type="OrthoDB" id="2011702at2759"/>
<dbReference type="GO" id="GO:0006397">
    <property type="term" value="P:mRNA processing"/>
    <property type="evidence" value="ECO:0007669"/>
    <property type="project" value="UniProtKB-KW"/>
</dbReference>
<keyword evidence="4" id="KW-0508">mRNA splicing</keyword>
<gene>
    <name evidence="8" type="ORF">BDV98DRAFT_499665</name>
</gene>
<comment type="subcellular location">
    <subcellularLocation>
        <location evidence="1">Nucleus</location>
    </subcellularLocation>
</comment>
<dbReference type="InterPro" id="IPR031801">
    <property type="entry name" value="VIR_N"/>
</dbReference>
<protein>
    <recommendedName>
        <fullName evidence="7">Virilizer N-terminal domain-containing protein</fullName>
    </recommendedName>
</protein>
<keyword evidence="9" id="KW-1185">Reference proteome</keyword>
<dbReference type="EMBL" id="ML178816">
    <property type="protein sequence ID" value="TFL05735.1"/>
    <property type="molecule type" value="Genomic_DNA"/>
</dbReference>
<dbReference type="AlphaFoldDB" id="A0A5C3QUV2"/>
<evidence type="ECO:0000313" key="9">
    <source>
        <dbReference type="Proteomes" id="UP000305067"/>
    </source>
</evidence>
<evidence type="ECO:0000256" key="4">
    <source>
        <dbReference type="ARBA" id="ARBA00023187"/>
    </source>
</evidence>
<dbReference type="InterPro" id="IPR026736">
    <property type="entry name" value="Virilizer"/>
</dbReference>
<dbReference type="Pfam" id="PF15912">
    <property type="entry name" value="VIR_N"/>
    <property type="match status" value="1"/>
</dbReference>
<proteinExistence type="inferred from homology"/>
<organism evidence="8 9">
    <name type="scientific">Pterulicium gracile</name>
    <dbReference type="NCBI Taxonomy" id="1884261"/>
    <lineage>
        <taxon>Eukaryota</taxon>
        <taxon>Fungi</taxon>
        <taxon>Dikarya</taxon>
        <taxon>Basidiomycota</taxon>
        <taxon>Agaricomycotina</taxon>
        <taxon>Agaricomycetes</taxon>
        <taxon>Agaricomycetidae</taxon>
        <taxon>Agaricales</taxon>
        <taxon>Pleurotineae</taxon>
        <taxon>Pterulaceae</taxon>
        <taxon>Pterulicium</taxon>
    </lineage>
</organism>
<evidence type="ECO:0000256" key="5">
    <source>
        <dbReference type="ARBA" id="ARBA00023242"/>
    </source>
</evidence>
<evidence type="ECO:0000256" key="6">
    <source>
        <dbReference type="SAM" id="MobiDB-lite"/>
    </source>
</evidence>
<dbReference type="Proteomes" id="UP000305067">
    <property type="component" value="Unassembled WGS sequence"/>
</dbReference>
<feature type="region of interest" description="Disordered" evidence="6">
    <location>
        <begin position="1135"/>
        <end position="1155"/>
    </location>
</feature>
<evidence type="ECO:0000313" key="8">
    <source>
        <dbReference type="EMBL" id="TFL05735.1"/>
    </source>
</evidence>
<sequence length="1155" mass="126972">MLLHWTHLSPESASAIAAVRFTSPVRVSSVRIFPHGCKPFLQDSSIVSQTKPNSFFLDVYLTAHAVKDKEKPTRPPNTLAASKIAYAGRLTDFSMSLGEEFVTRLMIFRGSFETITLAIYGSADASPSTVVTEHSASIPSYIEMASPRALPSALDPASAQDPTHLAVQLLALIPKTVPSLPLITRLMFCVKATDEMWEDARFPFIYSHLDDSEGELEVSRALEIVELRLPDDTPSSTVKRFAEKVAQCFSDSNSLYKLCRFLSDLASQPISIVLTVLECLDIVALLDPHALDERSFALLVEAATNPAIANKLDTPYFTESLQDVASPRARSTSTQPAAHQLARRIQSSLVFEDCLVNPNGDFKTAVAYLKELGRQEICLGTWLISIMSHPNYFTKMKSTENIDSSCVPSLFDSGQSMTHEGFMALTKSFIGAASTMVILAWADSWGDDDCMERIVAVLRLWQTVDGYREIVNHLLLLNQVTYRIEWITSDNESPRQSGIIAEQLLSELATDPRNLVDPANDALVQCVLSLKQPLSHLSESDRLLLRKLALVAEDGLPAAVEEIAYSSDRPLSLRRSHTLRLAIAIIQQHLQKGSDRQFEVLQALWDENRHGLITLLVELVIAVAQDLKIYTLDQKVHLTDQALVEQLFLLFGDLIKSVDALIFTFPPAGRTLRSLVCAVADVFVLARVTGDCLPSFSAPFLAAQRARTFCIQSIQRLSQPGLQTDQGKPGVEVTLGTLLEHGLSGQAFDASHQAAQLAYLIEQAVPVHETGLKPDAQDWTRAILPDILPQLKGFLRILHPEAKATFLNKIAEIDAGVTGTGEWLLLQELERINDALDRLPDPDGTPYSNTMGYRATLLLRFVELLLDSDAGPSNWFISCIGANAEISTTLTSILHTIFTRNLSSSPIFSIIDSLTSTHLPFPDDLLFHILILRIGQSSSRPPLLSSIAAIAKRLPSKHLRSPHLHQAVGSMLLDLLSQSSTSLNQASLSAIRDILQYLGSMHADTGLLLPGITSLDGDMLFDQLSVDLSNAELDTLMDAKTRMIFDQDLPMKPPRYTLHEGLRMSAQDFEASLCRVSGTSGEVLMTPSTPKKPSTPEIMSLVTSSPPITLFHSPVASTTGLTKTYLNNDFRELRQLPSSRQTGTGRHPSVHVDVS</sequence>